<accession>C4F9W9</accession>
<sequence>MPWNHEFSPSRRGFANAADARRRTCRSSSAVSLARCGTS</sequence>
<evidence type="ECO:0000313" key="1">
    <source>
        <dbReference type="EMBL" id="EEP44497.1"/>
    </source>
</evidence>
<proteinExistence type="predicted"/>
<dbReference type="STRING" id="521003.COLINT_02854"/>
<dbReference type="AlphaFoldDB" id="C4F9W9"/>
<comment type="caution">
    <text evidence="1">The sequence shown here is derived from an EMBL/GenBank/DDBJ whole genome shotgun (WGS) entry which is preliminary data.</text>
</comment>
<dbReference type="Proteomes" id="UP000003295">
    <property type="component" value="Unassembled WGS sequence"/>
</dbReference>
<gene>
    <name evidence="1" type="ORF">COLINT_02854</name>
</gene>
<organism evidence="1 2">
    <name type="scientific">Collinsella intestinalis DSM 13280</name>
    <dbReference type="NCBI Taxonomy" id="521003"/>
    <lineage>
        <taxon>Bacteria</taxon>
        <taxon>Bacillati</taxon>
        <taxon>Actinomycetota</taxon>
        <taxon>Coriobacteriia</taxon>
        <taxon>Coriobacteriales</taxon>
        <taxon>Coriobacteriaceae</taxon>
        <taxon>Collinsella</taxon>
    </lineage>
</organism>
<protein>
    <submittedName>
        <fullName evidence="1">Uncharacterized protein</fullName>
    </submittedName>
</protein>
<dbReference type="HOGENOM" id="CLU_3307958_0_0_11"/>
<evidence type="ECO:0000313" key="2">
    <source>
        <dbReference type="Proteomes" id="UP000003295"/>
    </source>
</evidence>
<dbReference type="EMBL" id="ABXH02000015">
    <property type="protein sequence ID" value="EEP44497.1"/>
    <property type="molecule type" value="Genomic_DNA"/>
</dbReference>
<reference evidence="1 2" key="1">
    <citation type="submission" date="2009-04" db="EMBL/GenBank/DDBJ databases">
        <authorList>
            <person name="Weinstock G."/>
            <person name="Sodergren E."/>
            <person name="Clifton S."/>
            <person name="Fulton L."/>
            <person name="Fulton B."/>
            <person name="Courtney L."/>
            <person name="Fronick C."/>
            <person name="Harrison M."/>
            <person name="Strong C."/>
            <person name="Farmer C."/>
            <person name="Delahaunty K."/>
            <person name="Markovic C."/>
            <person name="Hall O."/>
            <person name="Minx P."/>
            <person name="Tomlinson C."/>
            <person name="Mitreva M."/>
            <person name="Nelson J."/>
            <person name="Hou S."/>
            <person name="Wollam A."/>
            <person name="Pepin K.H."/>
            <person name="Johnson M."/>
            <person name="Bhonagiri V."/>
            <person name="Nash W.E."/>
            <person name="Warren W."/>
            <person name="Chinwalla A."/>
            <person name="Mardis E.R."/>
            <person name="Wilson R.K."/>
        </authorList>
    </citation>
    <scope>NUCLEOTIDE SEQUENCE [LARGE SCALE GENOMIC DNA]</scope>
    <source>
        <strain evidence="1 2">DSM 13280</strain>
    </source>
</reference>
<name>C4F9W9_9ACTN</name>